<dbReference type="Proteomes" id="UP000771749">
    <property type="component" value="Unassembled WGS sequence"/>
</dbReference>
<proteinExistence type="predicted"/>
<name>A0A940IFU3_9BACT</name>
<reference evidence="1" key="1">
    <citation type="submission" date="2020-10" db="EMBL/GenBank/DDBJ databases">
        <authorList>
            <person name="Gilroy R."/>
        </authorList>
    </citation>
    <scope>NUCLEOTIDE SEQUENCE</scope>
    <source>
        <strain evidence="1">F1-3629</strain>
    </source>
</reference>
<evidence type="ECO:0000313" key="1">
    <source>
        <dbReference type="EMBL" id="MBO8453293.1"/>
    </source>
</evidence>
<protein>
    <submittedName>
        <fullName evidence="1">Uncharacterized protein</fullName>
    </submittedName>
</protein>
<comment type="caution">
    <text evidence="1">The sequence shown here is derived from an EMBL/GenBank/DDBJ whole genome shotgun (WGS) entry which is preliminary data.</text>
</comment>
<dbReference type="EMBL" id="JADIMJ010000018">
    <property type="protein sequence ID" value="MBO8453293.1"/>
    <property type="molecule type" value="Genomic_DNA"/>
</dbReference>
<dbReference type="AlphaFoldDB" id="A0A940IFU3"/>
<accession>A0A940IFU3</accession>
<organism evidence="1 2">
    <name type="scientific">Candidatus Cryptobacteroides gallistercoris</name>
    <dbReference type="NCBI Taxonomy" id="2840765"/>
    <lineage>
        <taxon>Bacteria</taxon>
        <taxon>Pseudomonadati</taxon>
        <taxon>Bacteroidota</taxon>
        <taxon>Bacteroidia</taxon>
        <taxon>Bacteroidales</taxon>
        <taxon>Candidatus Cryptobacteroides</taxon>
    </lineage>
</organism>
<sequence length="197" mass="22792">MPIAAIVLLGVFFQSCGAGDFRLSHRWYNSAEIYWQREAPWGLMRPHLYDVGSVLSCDSVLRPRHAELEDMMFLRYVSDRISGAEYEMRECGSAGDAVIVLLLHHRGGTDTLTTNARPEFGLQFNGVTVWDSVLVRRMIDIVQARDLNWKKASYLLDYDGQFHYTTRSHYNMKFVEENFPDDIYPFCEEIFMGDTGR</sequence>
<gene>
    <name evidence="1" type="ORF">IAC07_01050</name>
</gene>
<reference evidence="1" key="2">
    <citation type="journal article" date="2021" name="PeerJ">
        <title>Extensive microbial diversity within the chicken gut microbiome revealed by metagenomics and culture.</title>
        <authorList>
            <person name="Gilroy R."/>
            <person name="Ravi A."/>
            <person name="Getino M."/>
            <person name="Pursley I."/>
            <person name="Horton D.L."/>
            <person name="Alikhan N.F."/>
            <person name="Baker D."/>
            <person name="Gharbi K."/>
            <person name="Hall N."/>
            <person name="Watson M."/>
            <person name="Adriaenssens E.M."/>
            <person name="Foster-Nyarko E."/>
            <person name="Jarju S."/>
            <person name="Secka A."/>
            <person name="Antonio M."/>
            <person name="Oren A."/>
            <person name="Chaudhuri R.R."/>
            <person name="La Ragione R."/>
            <person name="Hildebrand F."/>
            <person name="Pallen M.J."/>
        </authorList>
    </citation>
    <scope>NUCLEOTIDE SEQUENCE</scope>
    <source>
        <strain evidence="1">F1-3629</strain>
    </source>
</reference>
<evidence type="ECO:0000313" key="2">
    <source>
        <dbReference type="Proteomes" id="UP000771749"/>
    </source>
</evidence>